<feature type="domain" description="Transposase IS701-like DDE" evidence="1">
    <location>
        <begin position="6"/>
        <end position="113"/>
    </location>
</feature>
<comment type="caution">
    <text evidence="2">The sequence shown here is derived from an EMBL/GenBank/DDBJ whole genome shotgun (WGS) entry which is preliminary data.</text>
</comment>
<dbReference type="EMBL" id="BARW01015968">
    <property type="protein sequence ID" value="GAJ00816.1"/>
    <property type="molecule type" value="Genomic_DNA"/>
</dbReference>
<dbReference type="Pfam" id="PF13546">
    <property type="entry name" value="DDE_5"/>
    <property type="match status" value="1"/>
</dbReference>
<dbReference type="InterPro" id="IPR038721">
    <property type="entry name" value="IS701-like_DDE_dom"/>
</dbReference>
<organism evidence="2">
    <name type="scientific">marine sediment metagenome</name>
    <dbReference type="NCBI Taxonomy" id="412755"/>
    <lineage>
        <taxon>unclassified sequences</taxon>
        <taxon>metagenomes</taxon>
        <taxon>ecological metagenomes</taxon>
    </lineage>
</organism>
<feature type="non-terminal residue" evidence="2">
    <location>
        <position position="1"/>
    </location>
</feature>
<dbReference type="AlphaFoldDB" id="X1ULP0"/>
<evidence type="ECO:0000313" key="2">
    <source>
        <dbReference type="EMBL" id="GAJ00816.1"/>
    </source>
</evidence>
<evidence type="ECO:0000259" key="1">
    <source>
        <dbReference type="Pfam" id="PF13546"/>
    </source>
</evidence>
<sequence length="162" mass="18473">DIINQFFPIFTAPGAKIFARLIEGWILCTVRRTVTGILPFADPANERTHDAYHRFFPDARWSMAKLWRLLTKILIQTLCRNGTVTLALDDTLFHRSGRKVNGAGWWRDAVRSTQKNVVYAWGLNLVVLTLQIQPPWGGEPLGLPINMRLHRKNQASLIELAV</sequence>
<reference evidence="2" key="1">
    <citation type="journal article" date="2014" name="Front. Microbiol.">
        <title>High frequency of phylogenetically diverse reductive dehalogenase-homologous genes in deep subseafloor sedimentary metagenomes.</title>
        <authorList>
            <person name="Kawai M."/>
            <person name="Futagami T."/>
            <person name="Toyoda A."/>
            <person name="Takaki Y."/>
            <person name="Nishi S."/>
            <person name="Hori S."/>
            <person name="Arai W."/>
            <person name="Tsubouchi T."/>
            <person name="Morono Y."/>
            <person name="Uchiyama I."/>
            <person name="Ito T."/>
            <person name="Fujiyama A."/>
            <person name="Inagaki F."/>
            <person name="Takami H."/>
        </authorList>
    </citation>
    <scope>NUCLEOTIDE SEQUENCE</scope>
    <source>
        <strain evidence="2">Expedition CK06-06</strain>
    </source>
</reference>
<proteinExistence type="predicted"/>
<accession>X1ULP0</accession>
<gene>
    <name evidence="2" type="ORF">S12H4_27912</name>
</gene>
<protein>
    <recommendedName>
        <fullName evidence="1">Transposase IS701-like DDE domain-containing protein</fullName>
    </recommendedName>
</protein>
<name>X1ULP0_9ZZZZ</name>